<name>E0VWX9_PEDHC</name>
<dbReference type="InterPro" id="IPR002999">
    <property type="entry name" value="Tudor"/>
</dbReference>
<keyword evidence="9" id="KW-0378">Hydrolase</keyword>
<dbReference type="GeneID" id="8235861"/>
<dbReference type="EC" id="3.6.4.13" evidence="3"/>
<sequence length="1440" mass="165801">MDFFDFSKPLPKICIKGGQTNGHITVTESLEENTSDQEFEEDENYAHKYVLEEKEELCKLENNDRNESPSGSFTTTNSGIDELISIDATSSDDCEMKKDLKKNIYDIYFSKNSKKNNSLIVNEYREKILSMIELNEVTIITGPPGCGKTTQIPQYLIDHHAEKNEYCNIIVSQPRRIAAITIPKRVCEERDWVLGSICGYKVGLTDRTSEDTRLTYATVGVLLQTFINKKSLNEYTHIILDEVHERDYNMDMLLLVVKKLLFRNSRNVKVILMSATVESTKFANYFERPLCGLFRPAPIINIQEKNNHELQIYYLDDLAFLKEVPVIDFEVPQITDSLITAGIKLICQFDEFDKNDNDKKSVLIFLPGIHEIEDFYNKLKDPKNYTSGNVKYKWHPVPLHSSITIEEQIQAFLPPPSGYRKIILSTNIAESSITVPDIMFVIDYCITKKLVTDSKTNFSSLQLFWASKSSLAQRSGRAGRVMDGRVYRMIYKKNYDSLSDYCVPEILRCSLEKLILQTKKLEMGSPKALLALAIDPPNLNNIKKTILVLKEIGGLLPTCNGFPNTSDGDLTFLGHVMSELPVDIYVTKLIMLGFVFNCLDECIVMGSSLSLKSVFSNTFQSRLKAYNSKLNWSDGSNSDCIAFLNVYNARIVWRMNHVTGYFKRSQGGGEIAWAKRHFIQIKTLREVKILRDEIKLRLKRMGIEPESKFSAWTDVEKALVLKFVLAGAFYPNYFFRGVREKEIMEKESAKILCGRNPFNTVYLKNYPIEQPPHIYSDLIKEKLCDCQEEMKITYDNTKVFIEFESERGSSSTKPLMAVYKAVKMRELLKSFEIKILPLHEARNKAESMKQLKYEKYPNLNVSEEFSIEKYQPIMPGNDENYIFLKITYVVNPNDFWVAHKNSITEQNEKDLFIWLNAPDADIIPFIKSPQVDDLCAAPYKVDNDYWLYRAKIIELVEENLVKVFFIDFGNFELVPVSRIKNFGTKLSEKLLKIPPLAFHCTLTKLKPSSTKNPDGRWSSESIREFEEIIYDGIIIGSVYSIVDDLVSFVLYKCDENNLLELTNVNEKMIDEGFAEICQESQTSKENNKLRLKTKGKSGNRGRFKSESRNIWMDPPPNEMLLKDHHEITRAREYIIIKQAHLRGPFSTLEMKIFSLTQGGSNKMIKISTYSVNSVLLDTDPNDPHERLIVAANVNQSSDGSVLVLNNTTVMPNVHGLATLIPIIFAPSIELRVNESRTMYTGFICGLGTDEFDKSLFPERDMEIIFDCEFTTEDFSLVNKLRFGMSKLLTTDSNNYNYSTSRNDLIYYQTKIKECFLKLLKGDRKWKELEFPSVQYAWKLEESNLIVDNSKILENNDSFIYPLHSGIRINCPKELYKKLSDNLKYLADIASHSRQKTTKFEEIHCLLCDMKLINYNYLRLHLKSEKHVKGEKKFRESSNVE</sequence>
<dbReference type="SUPFAM" id="SSF52540">
    <property type="entry name" value="P-loop containing nucleoside triphosphate hydrolases"/>
    <property type="match status" value="1"/>
</dbReference>
<evidence type="ECO:0000259" key="18">
    <source>
        <dbReference type="PROSITE" id="PS51194"/>
    </source>
</evidence>
<evidence type="ECO:0000256" key="9">
    <source>
        <dbReference type="ARBA" id="ARBA00022801"/>
    </source>
</evidence>
<evidence type="ECO:0000256" key="6">
    <source>
        <dbReference type="ARBA" id="ARBA00022490"/>
    </source>
</evidence>
<evidence type="ECO:0000313" key="19">
    <source>
        <dbReference type="EMBL" id="EEB17885.1"/>
    </source>
</evidence>
<dbReference type="VEuPathDB" id="VectorBase:PHUM492140"/>
<evidence type="ECO:0000256" key="4">
    <source>
        <dbReference type="ARBA" id="ARBA00013352"/>
    </source>
</evidence>
<dbReference type="STRING" id="121224.E0VWX9"/>
<dbReference type="Proteomes" id="UP000009046">
    <property type="component" value="Unassembled WGS sequence"/>
</dbReference>
<reference evidence="19" key="2">
    <citation type="submission" date="2007-04" db="EMBL/GenBank/DDBJ databases">
        <title>The genome of the human body louse.</title>
        <authorList>
            <consortium name="The Human Body Louse Genome Consortium"/>
            <person name="Kirkness E."/>
            <person name="Walenz B."/>
            <person name="Hass B."/>
            <person name="Bruggner R."/>
            <person name="Strausberg R."/>
        </authorList>
    </citation>
    <scope>NUCLEOTIDE SEQUENCE</scope>
    <source>
        <strain evidence="19">USDA</strain>
    </source>
</reference>
<evidence type="ECO:0000313" key="20">
    <source>
        <dbReference type="EnsemblMetazoa" id="PHUM492140-PA"/>
    </source>
</evidence>
<evidence type="ECO:0000259" key="16">
    <source>
        <dbReference type="PROSITE" id="PS50304"/>
    </source>
</evidence>
<keyword evidence="7" id="KW-0547">Nucleotide-binding</keyword>
<accession>E0VWX9</accession>
<dbReference type="SMART" id="SM00490">
    <property type="entry name" value="HELICc"/>
    <property type="match status" value="1"/>
</dbReference>
<dbReference type="InterPro" id="IPR014001">
    <property type="entry name" value="Helicase_ATP-bd"/>
</dbReference>
<feature type="domain" description="Helicase ATP-binding" evidence="17">
    <location>
        <begin position="129"/>
        <end position="287"/>
    </location>
</feature>
<dbReference type="EMBL" id="DS235824">
    <property type="protein sequence ID" value="EEB17885.1"/>
    <property type="molecule type" value="Genomic_DNA"/>
</dbReference>
<dbReference type="SMART" id="SM00333">
    <property type="entry name" value="TUDOR"/>
    <property type="match status" value="1"/>
</dbReference>
<evidence type="ECO:0000256" key="13">
    <source>
        <dbReference type="ARBA" id="ARBA00023158"/>
    </source>
</evidence>
<evidence type="ECO:0000256" key="1">
    <source>
        <dbReference type="ARBA" id="ARBA00004496"/>
    </source>
</evidence>
<dbReference type="InterPro" id="IPR001650">
    <property type="entry name" value="Helicase_C-like"/>
</dbReference>
<dbReference type="GO" id="GO:0005524">
    <property type="term" value="F:ATP binding"/>
    <property type="evidence" value="ECO:0007669"/>
    <property type="project" value="UniProtKB-KW"/>
</dbReference>
<dbReference type="GO" id="GO:0003723">
    <property type="term" value="F:RNA binding"/>
    <property type="evidence" value="ECO:0007669"/>
    <property type="project" value="TreeGrafter"/>
</dbReference>
<dbReference type="PROSITE" id="PS51194">
    <property type="entry name" value="HELICASE_CTER"/>
    <property type="match status" value="1"/>
</dbReference>
<dbReference type="EnsemblMetazoa" id="PHUM492140-RA">
    <property type="protein sequence ID" value="PHUM492140-PA"/>
    <property type="gene ID" value="PHUM492140"/>
</dbReference>
<dbReference type="InParanoid" id="E0VWX9"/>
<dbReference type="HOGENOM" id="CLU_002601_1_0_1"/>
<dbReference type="CTD" id="8235861"/>
<proteinExistence type="inferred from homology"/>
<dbReference type="eggNOG" id="KOG0920">
    <property type="taxonomic scope" value="Eukaryota"/>
</dbReference>
<keyword evidence="21" id="KW-1185">Reference proteome</keyword>
<dbReference type="PANTHER" id="PTHR18934:SF113">
    <property type="entry name" value="ATP-DEPENDENT RNA HELICASE TDRD9"/>
    <property type="match status" value="1"/>
</dbReference>
<dbReference type="OMA" id="QRSAYCS"/>
<dbReference type="SMART" id="SM00487">
    <property type="entry name" value="DEXDc"/>
    <property type="match status" value="1"/>
</dbReference>
<evidence type="ECO:0000256" key="11">
    <source>
        <dbReference type="ARBA" id="ARBA00022840"/>
    </source>
</evidence>
<evidence type="ECO:0000256" key="5">
    <source>
        <dbReference type="ARBA" id="ARBA00022473"/>
    </source>
</evidence>
<dbReference type="Pfam" id="PF00271">
    <property type="entry name" value="Helicase_C"/>
    <property type="match status" value="1"/>
</dbReference>
<dbReference type="GO" id="GO:0007283">
    <property type="term" value="P:spermatogenesis"/>
    <property type="evidence" value="ECO:0007669"/>
    <property type="project" value="UniProtKB-KW"/>
</dbReference>
<reference evidence="19" key="1">
    <citation type="submission" date="2007-04" db="EMBL/GenBank/DDBJ databases">
        <title>Annotation of Pediculus humanus corporis strain USDA.</title>
        <authorList>
            <person name="Kirkness E."/>
            <person name="Hannick L."/>
            <person name="Hass B."/>
            <person name="Bruggner R."/>
            <person name="Lawson D."/>
            <person name="Bidwell S."/>
            <person name="Joardar V."/>
            <person name="Caler E."/>
            <person name="Walenz B."/>
            <person name="Inman J."/>
            <person name="Schobel S."/>
            <person name="Galinsky K."/>
            <person name="Amedeo P."/>
            <person name="Strausberg R."/>
        </authorList>
    </citation>
    <scope>NUCLEOTIDE SEQUENCE</scope>
    <source>
        <strain evidence="19">USDA</strain>
    </source>
</reference>
<dbReference type="InterPro" id="IPR007502">
    <property type="entry name" value="Helicase-assoc_dom"/>
</dbReference>
<comment type="subcellular location">
    <subcellularLocation>
        <location evidence="1">Cytoplasm</location>
    </subcellularLocation>
</comment>
<dbReference type="SUPFAM" id="SSF63748">
    <property type="entry name" value="Tudor/PWWP/MBT"/>
    <property type="match status" value="1"/>
</dbReference>
<dbReference type="FunFam" id="1.20.120.1080:FF:000081">
    <property type="entry name" value="Tudor domain containing 9"/>
    <property type="match status" value="1"/>
</dbReference>
<dbReference type="Gene3D" id="3.40.50.300">
    <property type="entry name" value="P-loop containing nucleotide triphosphate hydrolases"/>
    <property type="match status" value="2"/>
</dbReference>
<dbReference type="GO" id="GO:0030154">
    <property type="term" value="P:cell differentiation"/>
    <property type="evidence" value="ECO:0007669"/>
    <property type="project" value="UniProtKB-KW"/>
</dbReference>
<feature type="domain" description="Tudor" evidence="16">
    <location>
        <begin position="928"/>
        <end position="989"/>
    </location>
</feature>
<dbReference type="InterPro" id="IPR011545">
    <property type="entry name" value="DEAD/DEAH_box_helicase_dom"/>
</dbReference>
<evidence type="ECO:0000256" key="8">
    <source>
        <dbReference type="ARBA" id="ARBA00022782"/>
    </source>
</evidence>
<dbReference type="SMART" id="SM00847">
    <property type="entry name" value="HA2"/>
    <property type="match status" value="1"/>
</dbReference>
<dbReference type="GO" id="GO:0051321">
    <property type="term" value="P:meiotic cell cycle"/>
    <property type="evidence" value="ECO:0007669"/>
    <property type="project" value="UniProtKB-KW"/>
</dbReference>
<evidence type="ECO:0000256" key="2">
    <source>
        <dbReference type="ARBA" id="ARBA00008792"/>
    </source>
</evidence>
<dbReference type="GO" id="GO:0003724">
    <property type="term" value="F:RNA helicase activity"/>
    <property type="evidence" value="ECO:0007669"/>
    <property type="project" value="UniProtKB-EC"/>
</dbReference>
<comment type="catalytic activity">
    <reaction evidence="15">
        <text>ATP + H2O = ADP + phosphate + H(+)</text>
        <dbReference type="Rhea" id="RHEA:13065"/>
        <dbReference type="ChEBI" id="CHEBI:15377"/>
        <dbReference type="ChEBI" id="CHEBI:15378"/>
        <dbReference type="ChEBI" id="CHEBI:30616"/>
        <dbReference type="ChEBI" id="CHEBI:43474"/>
        <dbReference type="ChEBI" id="CHEBI:456216"/>
        <dbReference type="EC" id="3.6.4.13"/>
    </reaction>
</comment>
<dbReference type="Gene3D" id="1.20.120.1080">
    <property type="match status" value="1"/>
</dbReference>
<evidence type="ECO:0000256" key="12">
    <source>
        <dbReference type="ARBA" id="ARBA00022871"/>
    </source>
</evidence>
<dbReference type="InterPro" id="IPR035437">
    <property type="entry name" value="SNase_OB-fold_sf"/>
</dbReference>
<dbReference type="EMBL" id="AAZO01005954">
    <property type="status" value="NOT_ANNOTATED_CDS"/>
    <property type="molecule type" value="Genomic_DNA"/>
</dbReference>
<dbReference type="CDD" id="cd18791">
    <property type="entry name" value="SF2_C_RHA"/>
    <property type="match status" value="1"/>
</dbReference>
<evidence type="ECO:0000256" key="7">
    <source>
        <dbReference type="ARBA" id="ARBA00022741"/>
    </source>
</evidence>
<keyword evidence="6" id="KW-0963">Cytoplasm</keyword>
<organism>
    <name type="scientific">Pediculus humanus subsp. corporis</name>
    <name type="common">Body louse</name>
    <dbReference type="NCBI Taxonomy" id="121224"/>
    <lineage>
        <taxon>Eukaryota</taxon>
        <taxon>Metazoa</taxon>
        <taxon>Ecdysozoa</taxon>
        <taxon>Arthropoda</taxon>
        <taxon>Hexapoda</taxon>
        <taxon>Insecta</taxon>
        <taxon>Pterygota</taxon>
        <taxon>Neoptera</taxon>
        <taxon>Paraneoptera</taxon>
        <taxon>Psocodea</taxon>
        <taxon>Troctomorpha</taxon>
        <taxon>Phthiraptera</taxon>
        <taxon>Anoplura</taxon>
        <taxon>Pediculidae</taxon>
        <taxon>Pediculus</taxon>
    </lineage>
</organism>
<keyword evidence="13" id="KW-0943">RNA-mediated gene silencing</keyword>
<dbReference type="PROSITE" id="PS51192">
    <property type="entry name" value="HELICASE_ATP_BIND_1"/>
    <property type="match status" value="1"/>
</dbReference>
<dbReference type="FunCoup" id="E0VWX9">
    <property type="interactions" value="144"/>
</dbReference>
<dbReference type="Gene3D" id="2.40.50.90">
    <property type="match status" value="1"/>
</dbReference>
<evidence type="ECO:0000256" key="3">
    <source>
        <dbReference type="ARBA" id="ARBA00012552"/>
    </source>
</evidence>
<evidence type="ECO:0000256" key="15">
    <source>
        <dbReference type="ARBA" id="ARBA00047984"/>
    </source>
</evidence>
<dbReference type="PANTHER" id="PTHR18934">
    <property type="entry name" value="ATP-DEPENDENT RNA HELICASE"/>
    <property type="match status" value="1"/>
</dbReference>
<dbReference type="RefSeq" id="XP_002430623.1">
    <property type="nucleotide sequence ID" value="XM_002430578.1"/>
</dbReference>
<protein>
    <recommendedName>
        <fullName evidence="4">Probable ATP-dependent RNA helicase spindle-E</fullName>
        <ecNumber evidence="3">3.6.4.13</ecNumber>
    </recommendedName>
</protein>
<dbReference type="InterPro" id="IPR027417">
    <property type="entry name" value="P-loop_NTPase"/>
</dbReference>
<keyword evidence="12" id="KW-0744">Spermatogenesis</keyword>
<comment type="similarity">
    <text evidence="2">Belongs to the DEAD box helicase family. DEAH subfamily.</text>
</comment>
<evidence type="ECO:0000259" key="17">
    <source>
        <dbReference type="PROSITE" id="PS51192"/>
    </source>
</evidence>
<dbReference type="Pfam" id="PF00270">
    <property type="entry name" value="DEAD"/>
    <property type="match status" value="1"/>
</dbReference>
<reference evidence="20" key="3">
    <citation type="submission" date="2021-02" db="UniProtKB">
        <authorList>
            <consortium name="EnsemblMetazoa"/>
        </authorList>
    </citation>
    <scope>IDENTIFICATION</scope>
    <source>
        <strain evidence="20">USDA</strain>
    </source>
</reference>
<keyword evidence="10 19" id="KW-0347">Helicase</keyword>
<dbReference type="GO" id="GO:0016787">
    <property type="term" value="F:hydrolase activity"/>
    <property type="evidence" value="ECO:0007669"/>
    <property type="project" value="UniProtKB-KW"/>
</dbReference>
<dbReference type="Pfam" id="PF00567">
    <property type="entry name" value="TUDOR"/>
    <property type="match status" value="1"/>
</dbReference>
<keyword evidence="5" id="KW-0217">Developmental protein</keyword>
<dbReference type="GO" id="GO:0031047">
    <property type="term" value="P:regulatory ncRNA-mediated gene silencing"/>
    <property type="evidence" value="ECO:0007669"/>
    <property type="project" value="UniProtKB-KW"/>
</dbReference>
<keyword evidence="8" id="KW-0221">Differentiation</keyword>
<dbReference type="GO" id="GO:0005737">
    <property type="term" value="C:cytoplasm"/>
    <property type="evidence" value="ECO:0007669"/>
    <property type="project" value="UniProtKB-SubCell"/>
</dbReference>
<evidence type="ECO:0000313" key="21">
    <source>
        <dbReference type="Proteomes" id="UP000009046"/>
    </source>
</evidence>
<keyword evidence="11" id="KW-0067">ATP-binding</keyword>
<evidence type="ECO:0000256" key="10">
    <source>
        <dbReference type="ARBA" id="ARBA00022806"/>
    </source>
</evidence>
<dbReference type="KEGG" id="phu:Phum_PHUM492140"/>
<feature type="domain" description="Helicase C-terminal" evidence="18">
    <location>
        <begin position="345"/>
        <end position="522"/>
    </location>
</feature>
<gene>
    <name evidence="20" type="primary">8235861</name>
    <name evidence="19" type="ORF">Phum_PHUM492140</name>
</gene>
<dbReference type="Gene3D" id="2.30.30.140">
    <property type="match status" value="1"/>
</dbReference>
<dbReference type="OrthoDB" id="66977at2759"/>
<evidence type="ECO:0000256" key="14">
    <source>
        <dbReference type="ARBA" id="ARBA00023254"/>
    </source>
</evidence>
<keyword evidence="14" id="KW-0469">Meiosis</keyword>
<dbReference type="PROSITE" id="PS50304">
    <property type="entry name" value="TUDOR"/>
    <property type="match status" value="1"/>
</dbReference>